<feature type="non-terminal residue" evidence="1">
    <location>
        <position position="1"/>
    </location>
</feature>
<dbReference type="Proteomes" id="UP000724874">
    <property type="component" value="Unassembled WGS sequence"/>
</dbReference>
<proteinExistence type="predicted"/>
<name>A0A9P5N9I7_GYMJU</name>
<evidence type="ECO:0000313" key="2">
    <source>
        <dbReference type="Proteomes" id="UP000724874"/>
    </source>
</evidence>
<reference evidence="1" key="1">
    <citation type="submission" date="2020-11" db="EMBL/GenBank/DDBJ databases">
        <authorList>
            <consortium name="DOE Joint Genome Institute"/>
            <person name="Ahrendt S."/>
            <person name="Riley R."/>
            <person name="Andreopoulos W."/>
            <person name="LaButti K."/>
            <person name="Pangilinan J."/>
            <person name="Ruiz-duenas F.J."/>
            <person name="Barrasa J.M."/>
            <person name="Sanchez-Garcia M."/>
            <person name="Camarero S."/>
            <person name="Miyauchi S."/>
            <person name="Serrano A."/>
            <person name="Linde D."/>
            <person name="Babiker R."/>
            <person name="Drula E."/>
            <person name="Ayuso-Fernandez I."/>
            <person name="Pacheco R."/>
            <person name="Padilla G."/>
            <person name="Ferreira P."/>
            <person name="Barriuso J."/>
            <person name="Kellner H."/>
            <person name="Castanera R."/>
            <person name="Alfaro M."/>
            <person name="Ramirez L."/>
            <person name="Pisabarro A.G."/>
            <person name="Kuo A."/>
            <person name="Tritt A."/>
            <person name="Lipzen A."/>
            <person name="He G."/>
            <person name="Yan M."/>
            <person name="Ng V."/>
            <person name="Cullen D."/>
            <person name="Martin F."/>
            <person name="Rosso M.-N."/>
            <person name="Henrissat B."/>
            <person name="Hibbett D."/>
            <person name="Martinez A.T."/>
            <person name="Grigoriev I.V."/>
        </authorList>
    </citation>
    <scope>NUCLEOTIDE SEQUENCE</scope>
    <source>
        <strain evidence="1">AH 44721</strain>
    </source>
</reference>
<organism evidence="1 2">
    <name type="scientific">Gymnopilus junonius</name>
    <name type="common">Spectacular rustgill mushroom</name>
    <name type="synonym">Gymnopilus spectabilis subsp. junonius</name>
    <dbReference type="NCBI Taxonomy" id="109634"/>
    <lineage>
        <taxon>Eukaryota</taxon>
        <taxon>Fungi</taxon>
        <taxon>Dikarya</taxon>
        <taxon>Basidiomycota</taxon>
        <taxon>Agaricomycotina</taxon>
        <taxon>Agaricomycetes</taxon>
        <taxon>Agaricomycetidae</taxon>
        <taxon>Agaricales</taxon>
        <taxon>Agaricineae</taxon>
        <taxon>Hymenogastraceae</taxon>
        <taxon>Gymnopilus</taxon>
    </lineage>
</organism>
<gene>
    <name evidence="1" type="ORF">CPB84DRAFT_1644916</name>
</gene>
<keyword evidence="2" id="KW-1185">Reference proteome</keyword>
<dbReference type="EMBL" id="JADNYJ010000251">
    <property type="protein sequence ID" value="KAF8872935.1"/>
    <property type="molecule type" value="Genomic_DNA"/>
</dbReference>
<sequence length="57" mass="6622">NHELYHTVDQTTFRYALSGIIYSRQSHFVARIVDSEGSIWYHDGMTTGRCCIKENTL</sequence>
<accession>A0A9P5N9I7</accession>
<protein>
    <submittedName>
        <fullName evidence="1">Uncharacterized protein</fullName>
    </submittedName>
</protein>
<dbReference type="AlphaFoldDB" id="A0A9P5N9I7"/>
<evidence type="ECO:0000313" key="1">
    <source>
        <dbReference type="EMBL" id="KAF8872935.1"/>
    </source>
</evidence>
<feature type="non-terminal residue" evidence="1">
    <location>
        <position position="57"/>
    </location>
</feature>
<dbReference type="OrthoDB" id="2629491at2759"/>
<comment type="caution">
    <text evidence="1">The sequence shown here is derived from an EMBL/GenBank/DDBJ whole genome shotgun (WGS) entry which is preliminary data.</text>
</comment>